<dbReference type="PANTHER" id="PTHR35370:SF1">
    <property type="entry name" value="TYPE VI SECRETION SYSTEM COMPONENT TSSF1"/>
    <property type="match status" value="1"/>
</dbReference>
<keyword evidence="2" id="KW-1185">Reference proteome</keyword>
<dbReference type="RefSeq" id="WP_251809547.1">
    <property type="nucleotide sequence ID" value="NZ_CP101527.1"/>
</dbReference>
<name>A0A9E8HN89_9ALTE</name>
<gene>
    <name evidence="1" type="primary">tssF</name>
    <name evidence="1" type="ORF">NNL22_10120</name>
</gene>
<dbReference type="InterPro" id="IPR010272">
    <property type="entry name" value="T6SS_TssF"/>
</dbReference>
<dbReference type="EMBL" id="CP101527">
    <property type="protein sequence ID" value="UZW73406.1"/>
    <property type="molecule type" value="Genomic_DNA"/>
</dbReference>
<evidence type="ECO:0000313" key="1">
    <source>
        <dbReference type="EMBL" id="UZW73406.1"/>
    </source>
</evidence>
<protein>
    <submittedName>
        <fullName evidence="1">Type VI secretion system baseplate subunit TssF</fullName>
    </submittedName>
</protein>
<organism evidence="1 2">
    <name type="scientific">Alkalimarinus sediminis</name>
    <dbReference type="NCBI Taxonomy" id="1632866"/>
    <lineage>
        <taxon>Bacteria</taxon>
        <taxon>Pseudomonadati</taxon>
        <taxon>Pseudomonadota</taxon>
        <taxon>Gammaproteobacteria</taxon>
        <taxon>Alteromonadales</taxon>
        <taxon>Alteromonadaceae</taxon>
        <taxon>Alkalimarinus</taxon>
    </lineage>
</organism>
<accession>A0A9E8HN89</accession>
<dbReference type="PIRSF" id="PIRSF028304">
    <property type="entry name" value="UCP028304"/>
    <property type="match status" value="1"/>
</dbReference>
<dbReference type="AlphaFoldDB" id="A0A9E8HN89"/>
<dbReference type="Pfam" id="PF05947">
    <property type="entry name" value="T6SS_TssF"/>
    <property type="match status" value="1"/>
</dbReference>
<dbReference type="Proteomes" id="UP001164472">
    <property type="component" value="Chromosome"/>
</dbReference>
<dbReference type="KEGG" id="asem:NNL22_10120"/>
<dbReference type="PANTHER" id="PTHR35370">
    <property type="entry name" value="CYTOPLASMIC PROTEIN-RELATED-RELATED"/>
    <property type="match status" value="1"/>
</dbReference>
<dbReference type="NCBIfam" id="TIGR03359">
    <property type="entry name" value="VI_chp_6"/>
    <property type="match status" value="1"/>
</dbReference>
<reference evidence="1" key="1">
    <citation type="submission" date="2022-07" db="EMBL/GenBank/DDBJ databases">
        <title>Alkalimarinus sp. nov., isolated from gut of a Alitta virens.</title>
        <authorList>
            <person name="Yang A.I."/>
            <person name="Shin N.-R."/>
        </authorList>
    </citation>
    <scope>NUCLEOTIDE SEQUENCE</scope>
    <source>
        <strain evidence="1">FA028</strain>
    </source>
</reference>
<sequence length="625" mass="69929">MQYSRYFQTELSALRELGREFSEQNPRLAPFLSMEGQDPDVERLLEGFAFLTGRIRQKLDDDLPEFAWSLIKLVWPHFLQSIPSVTTVELKPMDILSGRQRLAKGAEVKSKPIDGTACSFQTSFDLDLEPMRISSVEVTESGGMSNIELRLDLFQQTAPKDITLDDLNIHLHGAFPKTSLWYYLFRQRVTGVDVWGLNEDRKVKLGSLPASAIGAGGLAPSQRLFPASGEQFSGHRLLFEYFCFPEKFLYLNLARVGALIRNGGHGEGDRRLANSGNLSGNNAIDLESINSIVVEFKLDHILPSPDYPTAENIRLFCSPAVNQFKASMRPFLRDHTRAEHRLNVEAPSPDHYEIMTVDKIEGWSPESRAITQYSSLESFCPSQMQAPDFIDSPNVYWSQQRPAINGKGQETYLSFVPVTQRKPEGMHKLAGRGRSVTSSETISGEVTCSNRHLPSMLRVGDICQETSSIPEYLNCQNIATVTPSYSPATKMNWIWRMISHSAININKLHNLDGLKGLISQFDLRGLFDKQQQAATKLKLQGLTGLKITPATRLFKGVPVRGSEVELRVNGQNFSGLGDIFLLGEILNEFFVLSAAVNSFHRLTIKISPEGDVMQWNARVGACQLN</sequence>
<proteinExistence type="predicted"/>
<evidence type="ECO:0000313" key="2">
    <source>
        <dbReference type="Proteomes" id="UP001164472"/>
    </source>
</evidence>